<proteinExistence type="predicted"/>
<dbReference type="Gene3D" id="3.40.470.10">
    <property type="entry name" value="Uracil-DNA glycosylase-like domain"/>
    <property type="match status" value="1"/>
</dbReference>
<dbReference type="EMBL" id="JAGIKX010000054">
    <property type="protein sequence ID" value="MBP2259114.1"/>
    <property type="molecule type" value="Genomic_DNA"/>
</dbReference>
<protein>
    <submittedName>
        <fullName evidence="1">G:T/U-mismatch repair DNA glycosylase</fullName>
    </submittedName>
</protein>
<organism evidence="1 2">
    <name type="scientific">Virgibacillus alimentarius</name>
    <dbReference type="NCBI Taxonomy" id="698769"/>
    <lineage>
        <taxon>Bacteria</taxon>
        <taxon>Bacillati</taxon>
        <taxon>Bacillota</taxon>
        <taxon>Bacilli</taxon>
        <taxon>Bacillales</taxon>
        <taxon>Bacillaceae</taxon>
        <taxon>Virgibacillus</taxon>
    </lineage>
</organism>
<evidence type="ECO:0000313" key="2">
    <source>
        <dbReference type="Proteomes" id="UP001519294"/>
    </source>
</evidence>
<dbReference type="SUPFAM" id="SSF52141">
    <property type="entry name" value="Uracil-DNA glycosylase-like"/>
    <property type="match status" value="1"/>
</dbReference>
<keyword evidence="2" id="KW-1185">Reference proteome</keyword>
<sequence length="53" mass="6095">MSEKLISFSPIIPKTPKVIILGSMPGGMSLKKREYYGNPRNHLRRKWKHGDNS</sequence>
<evidence type="ECO:0000313" key="1">
    <source>
        <dbReference type="EMBL" id="MBP2259114.1"/>
    </source>
</evidence>
<name>A0ABS4SE12_9BACI</name>
<reference evidence="1 2" key="1">
    <citation type="submission" date="2021-03" db="EMBL/GenBank/DDBJ databases">
        <title>Genomic Encyclopedia of Type Strains, Phase IV (KMG-IV): sequencing the most valuable type-strain genomes for metagenomic binning, comparative biology and taxonomic classification.</title>
        <authorList>
            <person name="Goeker M."/>
        </authorList>
    </citation>
    <scope>NUCLEOTIDE SEQUENCE [LARGE SCALE GENOMIC DNA]</scope>
    <source>
        <strain evidence="1 2">DSM 25790</strain>
    </source>
</reference>
<accession>A0ABS4SE12</accession>
<dbReference type="Proteomes" id="UP001519294">
    <property type="component" value="Unassembled WGS sequence"/>
</dbReference>
<comment type="caution">
    <text evidence="1">The sequence shown here is derived from an EMBL/GenBank/DDBJ whole genome shotgun (WGS) entry which is preliminary data.</text>
</comment>
<dbReference type="InterPro" id="IPR036895">
    <property type="entry name" value="Uracil-DNA_glycosylase-like_sf"/>
</dbReference>
<dbReference type="RefSeq" id="WP_318842353.1">
    <property type="nucleotide sequence ID" value="NZ_JAGIKX010000054.1"/>
</dbReference>
<gene>
    <name evidence="1" type="ORF">J2Z81_003106</name>
</gene>